<sequence length="241" mass="25432">VSPSARQLTDRVSWVEDHLRRKAAIAVGLWISAGVAFFLITAWLTAGNEGWRQGSNIPALFDTLIVAWIVTGILIFRAGAKKWFGEIPLSRSIERAADLKPGIVRGALELSRSVPEGVSGSLAVRAVAETASDLDGRAAGDLLGDLGNQVASWTRRGLIAASVATVTLISLGFATPGRTAKVWAGVSSPISTMLDPVLPQLLVSPGSVEVLRGTDVRVDVEAFGRLGIQVVWQSAGDVSRT</sequence>
<feature type="non-terminal residue" evidence="2">
    <location>
        <position position="241"/>
    </location>
</feature>
<organism evidence="2">
    <name type="scientific">marine metagenome</name>
    <dbReference type="NCBI Taxonomy" id="408172"/>
    <lineage>
        <taxon>unclassified sequences</taxon>
        <taxon>metagenomes</taxon>
        <taxon>ecological metagenomes</taxon>
    </lineage>
</organism>
<proteinExistence type="predicted"/>
<protein>
    <submittedName>
        <fullName evidence="2">Uncharacterized protein</fullName>
    </submittedName>
</protein>
<dbReference type="EMBL" id="UINC01131110">
    <property type="protein sequence ID" value="SVD12618.1"/>
    <property type="molecule type" value="Genomic_DNA"/>
</dbReference>
<dbReference type="AlphaFoldDB" id="A0A382STV7"/>
<keyword evidence="1" id="KW-0472">Membrane</keyword>
<evidence type="ECO:0000313" key="2">
    <source>
        <dbReference type="EMBL" id="SVD12618.1"/>
    </source>
</evidence>
<feature type="transmembrane region" description="Helical" evidence="1">
    <location>
        <begin position="57"/>
        <end position="76"/>
    </location>
</feature>
<evidence type="ECO:0000256" key="1">
    <source>
        <dbReference type="SAM" id="Phobius"/>
    </source>
</evidence>
<name>A0A382STV7_9ZZZZ</name>
<gene>
    <name evidence="2" type="ORF">METZ01_LOCUS365472</name>
</gene>
<feature type="transmembrane region" description="Helical" evidence="1">
    <location>
        <begin position="23"/>
        <end position="45"/>
    </location>
</feature>
<keyword evidence="1" id="KW-0812">Transmembrane</keyword>
<reference evidence="2" key="1">
    <citation type="submission" date="2018-05" db="EMBL/GenBank/DDBJ databases">
        <authorList>
            <person name="Lanie J.A."/>
            <person name="Ng W.-L."/>
            <person name="Kazmierczak K.M."/>
            <person name="Andrzejewski T.M."/>
            <person name="Davidsen T.M."/>
            <person name="Wayne K.J."/>
            <person name="Tettelin H."/>
            <person name="Glass J.I."/>
            <person name="Rusch D."/>
            <person name="Podicherti R."/>
            <person name="Tsui H.-C.T."/>
            <person name="Winkler M.E."/>
        </authorList>
    </citation>
    <scope>NUCLEOTIDE SEQUENCE</scope>
</reference>
<keyword evidence="1" id="KW-1133">Transmembrane helix</keyword>
<feature type="non-terminal residue" evidence="2">
    <location>
        <position position="1"/>
    </location>
</feature>
<accession>A0A382STV7</accession>